<reference evidence="1" key="1">
    <citation type="submission" date="2022-07" db="EMBL/GenBank/DDBJ databases">
        <authorList>
            <person name="Wu T."/>
        </authorList>
    </citation>
    <scope>NUCLEOTIDE SEQUENCE</scope>
    <source>
        <strain evidence="1">SD-1</strain>
        <plasmid evidence="1">unnamed4</plasmid>
    </source>
</reference>
<accession>A0AAX3EPS2</accession>
<evidence type="ECO:0000313" key="1">
    <source>
        <dbReference type="EMBL" id="UYW00132.1"/>
    </source>
</evidence>
<organism evidence="1 2">
    <name type="scientific">Paenarthrobacter ureafaciens</name>
    <dbReference type="NCBI Taxonomy" id="37931"/>
    <lineage>
        <taxon>Bacteria</taxon>
        <taxon>Bacillati</taxon>
        <taxon>Actinomycetota</taxon>
        <taxon>Actinomycetes</taxon>
        <taxon>Micrococcales</taxon>
        <taxon>Micrococcaceae</taxon>
        <taxon>Paenarthrobacter</taxon>
    </lineage>
</organism>
<keyword evidence="1" id="KW-0614">Plasmid</keyword>
<dbReference type="RefSeq" id="WP_264398897.1">
    <property type="nucleotide sequence ID" value="NZ_CP101183.1"/>
</dbReference>
<dbReference type="AlphaFoldDB" id="A0AAX3EPS2"/>
<dbReference type="Proteomes" id="UP001163293">
    <property type="component" value="Plasmid unnamed4"/>
</dbReference>
<evidence type="ECO:0000313" key="2">
    <source>
        <dbReference type="Proteomes" id="UP001163293"/>
    </source>
</evidence>
<protein>
    <submittedName>
        <fullName evidence="1">Uncharacterized protein</fullName>
    </submittedName>
</protein>
<name>A0AAX3EPS2_PAEUR</name>
<keyword evidence="2" id="KW-1185">Reference proteome</keyword>
<dbReference type="EMBL" id="CP101189">
    <property type="protein sequence ID" value="UYW00132.1"/>
    <property type="molecule type" value="Genomic_DNA"/>
</dbReference>
<proteinExistence type="predicted"/>
<gene>
    <name evidence="1" type="ORF">NL394_23570</name>
</gene>
<sequence length="74" mass="8170">MPTYDPSSGAKYTPNPRFDAERGAKLVKACQTSNINVTAMLSILIDRMPVDENGRPVWADEYLADQEGLPIKDS</sequence>
<geneLocation type="plasmid" evidence="1 2">
    <name>unnamed4</name>
</geneLocation>